<keyword evidence="4" id="KW-0677">Repeat</keyword>
<dbReference type="AlphaFoldDB" id="A0A9W8I0L7"/>
<dbReference type="InterPro" id="IPR013598">
    <property type="entry name" value="Exportin-1/Importin-b-like"/>
</dbReference>
<dbReference type="InterPro" id="IPR040520">
    <property type="entry name" value="Importin_rep_3"/>
</dbReference>
<dbReference type="Gene3D" id="1.25.10.10">
    <property type="entry name" value="Leucine-rich Repeat Variant"/>
    <property type="match status" value="1"/>
</dbReference>
<keyword evidence="5" id="KW-0539">Nucleus</keyword>
<evidence type="ECO:0000256" key="2">
    <source>
        <dbReference type="ARBA" id="ARBA00007991"/>
    </source>
</evidence>
<dbReference type="InterPro" id="IPR001494">
    <property type="entry name" value="Importin-beta_N"/>
</dbReference>
<dbReference type="GO" id="GO:0031267">
    <property type="term" value="F:small GTPase binding"/>
    <property type="evidence" value="ECO:0007669"/>
    <property type="project" value="InterPro"/>
</dbReference>
<comment type="subcellular location">
    <subcellularLocation>
        <location evidence="1">Nucleus</location>
    </subcellularLocation>
</comment>
<sequence length="1024" mass="107456">MALEDIDVQSFVQALGVPTQEALAALEQIQREPAAWQLAFDLLGSDNANCRFFGAHTLQTKIGRDWETLDDERRQALRYELIRVVVESSAGPQNVLSKLNQGLAMYALRTVPDEWENFLPTAMEAIRQRGRETGKGAGQAEMAIVELLTQFPEELNRTAIASARHGRLVQDVKAAVPAVLQMLTGVACGEEAWQAELAPVQRGAWRTRAWRGVQQWLQFGVAGDEQFVGLLALTLRRLQALATQRAAGADDAEEEEEAAAAAVVEDMVGNVRMATQFGRSVGTAAVEQLGQPWARQAALGDGEAATAWAGVLAAFGETHAEFLVERAGSDACVDAYLQTMVGLTRMPGTAGVDEQVSAQALGVWYAVQEAAEDGEGRAAVAAVLSDVAQGLVAKSAFPAAEAWAAAGREGRERFHAFRREAGDGLLNAYYALRGALVGALADEAGRRMAGLTLDAWQDAEAALFALRSVGEAAAADAAGAAERAGELSGEGAAHDSPAAAAAHLSRFFTPEMVGSQFVAVLQTEWGVAATKAAVVALVGAYAEWWRAQPQLLPAAVACVATALAQPPLVQPAAAALRRICDACRTPLAAVADDLAVLARDVAGAAAVPPREQQRVVEAVAEVVAAVPPPALPPTLAPLAAALAASITTAAAQVNMLPAGDERSDAVAALGDRLRVVDALARGLQTPDDVEARALAGDADALAALTFAAQSYADPALCDCRAALLHALQRVPLADVALLECVLAIVASATRRGPHALAFAFADAVALVEAGWDGCWEGSWGERLDGRWDERCPPLLRSVAQLATVFAEPAAWHGAPPDAPRVLAALVARAVDVTCAGLEREAPAAAVACERQPLVCEGLLELGARVVLPRPALLACLPHACVAQLCTLAKHALAVPSRLALRPASLFATTLTRLAAAAPPADPLRTLWAEYAPVWLRATLAAIGGTHPRSLLPVLAELLFAFVRHHPADARRCLADLLATEDFPSPHADAAAKRQLLQLLATRSLVRAKAAVADFSARCRNLDAS</sequence>
<accession>A0A9W8I0L7</accession>
<dbReference type="Proteomes" id="UP001140094">
    <property type="component" value="Unassembled WGS sequence"/>
</dbReference>
<evidence type="ECO:0000256" key="4">
    <source>
        <dbReference type="ARBA" id="ARBA00022737"/>
    </source>
</evidence>
<protein>
    <recommendedName>
        <fullName evidence="6">Importin N-terminal domain-containing protein</fullName>
    </recommendedName>
</protein>
<feature type="domain" description="Importin N-terminal" evidence="6">
    <location>
        <begin position="22"/>
        <end position="87"/>
    </location>
</feature>
<name>A0A9W8I0L7_9FUNG</name>
<evidence type="ECO:0000259" key="6">
    <source>
        <dbReference type="PROSITE" id="PS50166"/>
    </source>
</evidence>
<dbReference type="GO" id="GO:0005737">
    <property type="term" value="C:cytoplasm"/>
    <property type="evidence" value="ECO:0007669"/>
    <property type="project" value="TreeGrafter"/>
</dbReference>
<dbReference type="InterPro" id="IPR051345">
    <property type="entry name" value="Importin_beta-like_NTR"/>
</dbReference>
<evidence type="ECO:0000256" key="3">
    <source>
        <dbReference type="ARBA" id="ARBA00022448"/>
    </source>
</evidence>
<dbReference type="GO" id="GO:0006606">
    <property type="term" value="P:protein import into nucleus"/>
    <property type="evidence" value="ECO:0007669"/>
    <property type="project" value="TreeGrafter"/>
</dbReference>
<dbReference type="Pfam" id="PF03810">
    <property type="entry name" value="IBN_N"/>
    <property type="match status" value="1"/>
</dbReference>
<dbReference type="SMART" id="SM00913">
    <property type="entry name" value="IBN_N"/>
    <property type="match status" value="1"/>
</dbReference>
<keyword evidence="8" id="KW-1185">Reference proteome</keyword>
<dbReference type="PROSITE" id="PS50166">
    <property type="entry name" value="IMPORTIN_B_NT"/>
    <property type="match status" value="1"/>
</dbReference>
<organism evidence="7 8">
    <name type="scientific">Coemansia guatemalensis</name>
    <dbReference type="NCBI Taxonomy" id="2761395"/>
    <lineage>
        <taxon>Eukaryota</taxon>
        <taxon>Fungi</taxon>
        <taxon>Fungi incertae sedis</taxon>
        <taxon>Zoopagomycota</taxon>
        <taxon>Kickxellomycotina</taxon>
        <taxon>Kickxellomycetes</taxon>
        <taxon>Kickxellales</taxon>
        <taxon>Kickxellaceae</taxon>
        <taxon>Coemansia</taxon>
    </lineage>
</organism>
<dbReference type="EMBL" id="JANBUO010000028">
    <property type="protein sequence ID" value="KAJ2808716.1"/>
    <property type="molecule type" value="Genomic_DNA"/>
</dbReference>
<dbReference type="SUPFAM" id="SSF48371">
    <property type="entry name" value="ARM repeat"/>
    <property type="match status" value="1"/>
</dbReference>
<dbReference type="PANTHER" id="PTHR12363">
    <property type="entry name" value="TRANSPORTIN 3 AND IMPORTIN 13"/>
    <property type="match status" value="1"/>
</dbReference>
<dbReference type="InterPro" id="IPR016024">
    <property type="entry name" value="ARM-type_fold"/>
</dbReference>
<comment type="similarity">
    <text evidence="2">Belongs to the importin beta family.</text>
</comment>
<keyword evidence="3" id="KW-0813">Transport</keyword>
<dbReference type="OrthoDB" id="2016913at2759"/>
<evidence type="ECO:0000313" key="8">
    <source>
        <dbReference type="Proteomes" id="UP001140094"/>
    </source>
</evidence>
<dbReference type="GO" id="GO:0005634">
    <property type="term" value="C:nucleus"/>
    <property type="evidence" value="ECO:0007669"/>
    <property type="project" value="UniProtKB-SubCell"/>
</dbReference>
<evidence type="ECO:0000256" key="5">
    <source>
        <dbReference type="ARBA" id="ARBA00023242"/>
    </source>
</evidence>
<comment type="caution">
    <text evidence="7">The sequence shown here is derived from an EMBL/GenBank/DDBJ whole genome shotgun (WGS) entry which is preliminary data.</text>
</comment>
<evidence type="ECO:0000313" key="7">
    <source>
        <dbReference type="EMBL" id="KAJ2808716.1"/>
    </source>
</evidence>
<evidence type="ECO:0000256" key="1">
    <source>
        <dbReference type="ARBA" id="ARBA00004123"/>
    </source>
</evidence>
<reference evidence="7" key="1">
    <citation type="submission" date="2022-07" db="EMBL/GenBank/DDBJ databases">
        <title>Phylogenomic reconstructions and comparative analyses of Kickxellomycotina fungi.</title>
        <authorList>
            <person name="Reynolds N.K."/>
            <person name="Stajich J.E."/>
            <person name="Barry K."/>
            <person name="Grigoriev I.V."/>
            <person name="Crous P."/>
            <person name="Smith M.E."/>
        </authorList>
    </citation>
    <scope>NUCLEOTIDE SEQUENCE</scope>
    <source>
        <strain evidence="7">NRRL 1565</strain>
    </source>
</reference>
<dbReference type="InterPro" id="IPR011989">
    <property type="entry name" value="ARM-like"/>
</dbReference>
<dbReference type="Pfam" id="PF18806">
    <property type="entry name" value="Importin_rep_3"/>
    <property type="match status" value="1"/>
</dbReference>
<proteinExistence type="inferred from homology"/>
<dbReference type="PANTHER" id="PTHR12363:SF33">
    <property type="entry name" value="IMPORTIN-13"/>
    <property type="match status" value="1"/>
</dbReference>
<gene>
    <name evidence="7" type="ORF">H4R20_000692</name>
</gene>
<dbReference type="Pfam" id="PF08389">
    <property type="entry name" value="Xpo1"/>
    <property type="match status" value="1"/>
</dbReference>